<dbReference type="InterPro" id="IPR002830">
    <property type="entry name" value="UbiD"/>
</dbReference>
<evidence type="ECO:0000259" key="1">
    <source>
        <dbReference type="Pfam" id="PF01977"/>
    </source>
</evidence>
<name>A0A509ECE4_9HYPH</name>
<dbReference type="SUPFAM" id="SSF50475">
    <property type="entry name" value="FMN-binding split barrel"/>
    <property type="match status" value="1"/>
</dbReference>
<protein>
    <submittedName>
        <fullName evidence="4">3-octaprenyl-4-hydroxybenzoate carboxy-lyase</fullName>
        <ecNumber evidence="4">4.1.1.98</ecNumber>
    </submittedName>
</protein>
<keyword evidence="5" id="KW-1185">Reference proteome</keyword>
<dbReference type="SUPFAM" id="SSF143968">
    <property type="entry name" value="UbiD C-terminal domain-like"/>
    <property type="match status" value="1"/>
</dbReference>
<dbReference type="Proteomes" id="UP000410984">
    <property type="component" value="Unassembled WGS sequence"/>
</dbReference>
<gene>
    <name evidence="4" type="primary">ubiD</name>
    <name evidence="4" type="ORF">MET9862_01762</name>
</gene>
<dbReference type="PANTHER" id="PTHR30108">
    <property type="entry name" value="3-OCTAPRENYL-4-HYDROXYBENZOATE CARBOXY-LYASE-RELATED"/>
    <property type="match status" value="1"/>
</dbReference>
<dbReference type="OrthoDB" id="9809841at2"/>
<keyword evidence="4" id="KW-0456">Lyase</keyword>
<dbReference type="Pfam" id="PF20695">
    <property type="entry name" value="UbiD_N"/>
    <property type="match status" value="1"/>
</dbReference>
<dbReference type="Pfam" id="PF20696">
    <property type="entry name" value="UbiD_C"/>
    <property type="match status" value="1"/>
</dbReference>
<dbReference type="InterPro" id="IPR048304">
    <property type="entry name" value="UbiD_Rift_dom"/>
</dbReference>
<dbReference type="GO" id="GO:0008694">
    <property type="term" value="F:4-hydroxy-3-polyprenylbenzoate decarboxylase activity"/>
    <property type="evidence" value="ECO:0007669"/>
    <property type="project" value="UniProtKB-EC"/>
</dbReference>
<dbReference type="AlphaFoldDB" id="A0A509ECE4"/>
<evidence type="ECO:0000313" key="4">
    <source>
        <dbReference type="EMBL" id="VUD71185.1"/>
    </source>
</evidence>
<evidence type="ECO:0000313" key="5">
    <source>
        <dbReference type="Proteomes" id="UP000410984"/>
    </source>
</evidence>
<dbReference type="InterPro" id="IPR049381">
    <property type="entry name" value="UbiD-like_C"/>
</dbReference>
<evidence type="ECO:0000259" key="2">
    <source>
        <dbReference type="Pfam" id="PF20695"/>
    </source>
</evidence>
<dbReference type="RefSeq" id="WP_142582652.1">
    <property type="nucleotide sequence ID" value="NZ_CABFPH010000018.1"/>
</dbReference>
<dbReference type="Gene3D" id="3.40.1670.10">
    <property type="entry name" value="UbiD C-terminal domain-like"/>
    <property type="match status" value="1"/>
</dbReference>
<feature type="domain" description="3-octaprenyl-4-hydroxybenzoate carboxy-lyase-like C-terminal" evidence="3">
    <location>
        <begin position="313"/>
        <end position="433"/>
    </location>
</feature>
<dbReference type="Pfam" id="PF01977">
    <property type="entry name" value="UbiD"/>
    <property type="match status" value="1"/>
</dbReference>
<dbReference type="GO" id="GO:0005737">
    <property type="term" value="C:cytoplasm"/>
    <property type="evidence" value="ECO:0007669"/>
    <property type="project" value="TreeGrafter"/>
</dbReference>
<dbReference type="InterPro" id="IPR049383">
    <property type="entry name" value="UbiD-like_N"/>
</dbReference>
<reference evidence="4 5" key="1">
    <citation type="submission" date="2019-06" db="EMBL/GenBank/DDBJ databases">
        <authorList>
            <person name="Rodrigo-Torres L."/>
            <person name="Arahal R. D."/>
            <person name="Lucena T."/>
        </authorList>
    </citation>
    <scope>NUCLEOTIDE SEQUENCE [LARGE SCALE GENOMIC DNA]</scope>
    <source>
        <strain evidence="4 5">SB0023/3</strain>
    </source>
</reference>
<evidence type="ECO:0000259" key="3">
    <source>
        <dbReference type="Pfam" id="PF20696"/>
    </source>
</evidence>
<sequence length="466" mass="51648">MPSKDRDRQTLRGFLGMVQEHYPRDFLRIAETVDSRLVPTAIVFELERQGRDPVVVFDRLDGKSMPCVTNIAASRTLLAACLGVPPAELPTAFRERCQTYIPCETVTDPAWDEVVIEGEAVDLALLPIPYQFTVDAAPYITAGQLTARDPETGVDTTGFHRLMLKGRNRLGVSLHSRRRMYEFHRRAEARGQALPVAITIGIHPLHYMGSMVYAYPPNVRKFEIIGGLFGEPYRLARCGVGDLEVPAGAEMIIEGEILPDVREPEGPFGEFTGYASFRSTQNVFVAHRIRMRRDAMFHSVTSGMSKDHILVSCITREGEILNALRRNLPNVKAVHVPHSTCGAFVAIVSMKKTAEGEPQMAIMAALGTELYTKYVIVVDDDVDIFDINDVFWAIATRVRAEKDIVLIPGVKGAILDPSSDPTDFTLTKMGIDATRPAGRDFAERLVIGDEDRARARAILERAGLQA</sequence>
<accession>A0A509ECE4</accession>
<dbReference type="NCBIfam" id="TIGR00148">
    <property type="entry name" value="UbiD family decarboxylase"/>
    <property type="match status" value="1"/>
</dbReference>
<feature type="domain" description="3-octaprenyl-4-hydroxybenzoate carboxy-lyase-like N-terminal" evidence="2">
    <location>
        <begin position="25"/>
        <end position="95"/>
    </location>
</feature>
<dbReference type="EC" id="4.1.1.98" evidence="4"/>
<proteinExistence type="predicted"/>
<dbReference type="EMBL" id="CABFPH010000018">
    <property type="protein sequence ID" value="VUD71185.1"/>
    <property type="molecule type" value="Genomic_DNA"/>
</dbReference>
<feature type="domain" description="3-octaprenyl-4-hydroxybenzoate carboxy-lyase-like Rift-related" evidence="1">
    <location>
        <begin position="110"/>
        <end position="303"/>
    </location>
</feature>
<dbReference type="PANTHER" id="PTHR30108:SF17">
    <property type="entry name" value="FERULIC ACID DECARBOXYLASE 1"/>
    <property type="match status" value="1"/>
</dbReference>
<organism evidence="4 5">
    <name type="scientific">Methylobacterium symbioticum</name>
    <dbReference type="NCBI Taxonomy" id="2584084"/>
    <lineage>
        <taxon>Bacteria</taxon>
        <taxon>Pseudomonadati</taxon>
        <taxon>Pseudomonadota</taxon>
        <taxon>Alphaproteobacteria</taxon>
        <taxon>Hyphomicrobiales</taxon>
        <taxon>Methylobacteriaceae</taxon>
        <taxon>Methylobacterium</taxon>
    </lineage>
</organism>